<evidence type="ECO:0000313" key="2">
    <source>
        <dbReference type="EMBL" id="WNC70937.1"/>
    </source>
</evidence>
<accession>A0ABY9TQ34</accession>
<dbReference type="Pfam" id="PF13460">
    <property type="entry name" value="NAD_binding_10"/>
    <property type="match status" value="1"/>
</dbReference>
<dbReference type="PANTHER" id="PTHR14097">
    <property type="entry name" value="OXIDOREDUCTASE HTATIP2"/>
    <property type="match status" value="1"/>
</dbReference>
<dbReference type="SUPFAM" id="SSF51735">
    <property type="entry name" value="NAD(P)-binding Rossmann-fold domains"/>
    <property type="match status" value="1"/>
</dbReference>
<dbReference type="Proteomes" id="UP001258994">
    <property type="component" value="Chromosome"/>
</dbReference>
<dbReference type="EMBL" id="CP134145">
    <property type="protein sequence ID" value="WNC70937.1"/>
    <property type="molecule type" value="Genomic_DNA"/>
</dbReference>
<dbReference type="Gene3D" id="3.40.50.720">
    <property type="entry name" value="NAD(P)-binding Rossmann-like Domain"/>
    <property type="match status" value="1"/>
</dbReference>
<proteinExistence type="predicted"/>
<organism evidence="2 3">
    <name type="scientific">Thalassotalea psychrophila</name>
    <dbReference type="NCBI Taxonomy" id="3065647"/>
    <lineage>
        <taxon>Bacteria</taxon>
        <taxon>Pseudomonadati</taxon>
        <taxon>Pseudomonadota</taxon>
        <taxon>Gammaproteobacteria</taxon>
        <taxon>Alteromonadales</taxon>
        <taxon>Colwelliaceae</taxon>
        <taxon>Thalassotalea</taxon>
    </lineage>
</organism>
<dbReference type="InterPro" id="IPR036291">
    <property type="entry name" value="NAD(P)-bd_dom_sf"/>
</dbReference>
<feature type="domain" description="NAD(P)-binding" evidence="1">
    <location>
        <begin position="8"/>
        <end position="159"/>
    </location>
</feature>
<dbReference type="PANTHER" id="PTHR14097:SF7">
    <property type="entry name" value="OXIDOREDUCTASE HTATIP2"/>
    <property type="match status" value="1"/>
</dbReference>
<gene>
    <name evidence="2" type="ORF">RGQ13_12435</name>
</gene>
<protein>
    <submittedName>
        <fullName evidence="2">NAD(P)H-binding protein</fullName>
    </submittedName>
</protein>
<evidence type="ECO:0000259" key="1">
    <source>
        <dbReference type="Pfam" id="PF13460"/>
    </source>
</evidence>
<name>A0ABY9TQ34_9GAMM</name>
<dbReference type="InterPro" id="IPR016040">
    <property type="entry name" value="NAD(P)-bd_dom"/>
</dbReference>
<dbReference type="RefSeq" id="WP_348390072.1">
    <property type="nucleotide sequence ID" value="NZ_CP134145.1"/>
</dbReference>
<sequence length="228" mass="25361">MKSVLLFGSSGLTGQHCLQFLLESDQYNRVVIAVRRPILITHEKLSQVIVDFDVLDNESNLFAVDEVYCCLGTTIKKAGSRIAFSSIDLNLVITIAKLAKIHRVKKFLVVSALGANPKSSSFYNQTKGKMEAKLKTLNLNATYVFRPSLLLGDRNEFRLAEHITAILCNVFSFVFIGPLKTLKPIEAKVLAKAMVTIANNEQPSLPFQIIENQAIKDVVKLIPVRVIM</sequence>
<evidence type="ECO:0000313" key="3">
    <source>
        <dbReference type="Proteomes" id="UP001258994"/>
    </source>
</evidence>
<keyword evidence="3" id="KW-1185">Reference proteome</keyword>
<reference evidence="3" key="1">
    <citation type="submission" date="2023-09" db="EMBL/GenBank/DDBJ databases">
        <authorList>
            <person name="Li S."/>
            <person name="Li X."/>
            <person name="Zhang C."/>
            <person name="Zhao Z."/>
        </authorList>
    </citation>
    <scope>NUCLEOTIDE SEQUENCE [LARGE SCALE GENOMIC DNA]</scope>
    <source>
        <strain evidence="3">SQ149</strain>
    </source>
</reference>